<organism evidence="11 14">
    <name type="scientific">Collibacillus ludicampi</name>
    <dbReference type="NCBI Taxonomy" id="2771369"/>
    <lineage>
        <taxon>Bacteria</taxon>
        <taxon>Bacillati</taxon>
        <taxon>Bacillota</taxon>
        <taxon>Bacilli</taxon>
        <taxon>Bacillales</taxon>
        <taxon>Alicyclobacillaceae</taxon>
        <taxon>Collibacillus</taxon>
    </lineage>
</organism>
<evidence type="ECO:0000259" key="6">
    <source>
        <dbReference type="Pfam" id="PF01609"/>
    </source>
</evidence>
<evidence type="ECO:0000313" key="8">
    <source>
        <dbReference type="EMBL" id="GIM44726.1"/>
    </source>
</evidence>
<dbReference type="RefSeq" id="WP_282197990.1">
    <property type="nucleotide sequence ID" value="NZ_BOQE01000001.1"/>
</dbReference>
<protein>
    <submittedName>
        <fullName evidence="11">IS4 family transposase ISDha2</fullName>
    </submittedName>
</protein>
<feature type="domain" description="DUF4372" evidence="7">
    <location>
        <begin position="10"/>
        <end position="66"/>
    </location>
</feature>
<keyword evidence="5" id="KW-0472">Membrane</keyword>
<keyword evidence="5" id="KW-1133">Transmembrane helix</keyword>
<evidence type="ECO:0000259" key="7">
    <source>
        <dbReference type="Pfam" id="PF14294"/>
    </source>
</evidence>
<dbReference type="GO" id="GO:0003677">
    <property type="term" value="F:DNA binding"/>
    <property type="evidence" value="ECO:0007669"/>
    <property type="project" value="UniProtKB-KW"/>
</dbReference>
<dbReference type="InterPro" id="IPR047952">
    <property type="entry name" value="Transpos_IS4"/>
</dbReference>
<proteinExistence type="inferred from homology"/>
<dbReference type="PANTHER" id="PTHR33258">
    <property type="entry name" value="TRANSPOSASE INSL FOR INSERTION SEQUENCE ELEMENT IS186A-RELATED"/>
    <property type="match status" value="1"/>
</dbReference>
<dbReference type="EMBL" id="BOQE01000001">
    <property type="protein sequence ID" value="GIM44726.1"/>
    <property type="molecule type" value="Genomic_DNA"/>
</dbReference>
<comment type="similarity">
    <text evidence="1">Belongs to the transposase 11 family.</text>
</comment>
<dbReference type="Gene3D" id="3.90.350.10">
    <property type="entry name" value="Transposase Inhibitor Protein From Tn5, Chain A, domain 1"/>
    <property type="match status" value="1"/>
</dbReference>
<dbReference type="EMBL" id="BOQE01000001">
    <property type="protein sequence ID" value="GIM45210.1"/>
    <property type="molecule type" value="Genomic_DNA"/>
</dbReference>
<gene>
    <name evidence="8" type="ORF">DNHGIG_02750</name>
    <name evidence="9" type="ORF">DNHGIG_07590</name>
    <name evidence="10" type="ORF">DNHGIG_13840</name>
    <name evidence="11" type="ORF">DNHGIG_20540</name>
    <name evidence="12" type="ORF">DNHGIG_28550</name>
    <name evidence="13" type="ORF">DNHGIG_36180</name>
</gene>
<evidence type="ECO:0000313" key="10">
    <source>
        <dbReference type="EMBL" id="GIM45835.1"/>
    </source>
</evidence>
<dbReference type="InterPro" id="IPR025399">
    <property type="entry name" value="DUF4372"/>
</dbReference>
<keyword evidence="2" id="KW-0815">Transposition</keyword>
<dbReference type="Pfam" id="PF01609">
    <property type="entry name" value="DDE_Tnp_1"/>
    <property type="match status" value="1"/>
</dbReference>
<keyword evidence="5" id="KW-0812">Transmembrane</keyword>
<evidence type="ECO:0000313" key="14">
    <source>
        <dbReference type="Proteomes" id="UP001057291"/>
    </source>
</evidence>
<evidence type="ECO:0000256" key="5">
    <source>
        <dbReference type="SAM" id="Phobius"/>
    </source>
</evidence>
<evidence type="ECO:0000313" key="11">
    <source>
        <dbReference type="EMBL" id="GIM46505.1"/>
    </source>
</evidence>
<evidence type="ECO:0000313" key="9">
    <source>
        <dbReference type="EMBL" id="GIM45210.1"/>
    </source>
</evidence>
<dbReference type="NCBIfam" id="NF033592">
    <property type="entry name" value="transpos_IS4_1"/>
    <property type="match status" value="1"/>
</dbReference>
<dbReference type="AlphaFoldDB" id="A0AAV4LF67"/>
<dbReference type="EMBL" id="BOQE01000001">
    <property type="protein sequence ID" value="GIM47306.1"/>
    <property type="molecule type" value="Genomic_DNA"/>
</dbReference>
<evidence type="ECO:0000256" key="1">
    <source>
        <dbReference type="ARBA" id="ARBA00010075"/>
    </source>
</evidence>
<evidence type="ECO:0000256" key="3">
    <source>
        <dbReference type="ARBA" id="ARBA00023125"/>
    </source>
</evidence>
<evidence type="ECO:0000256" key="2">
    <source>
        <dbReference type="ARBA" id="ARBA00022578"/>
    </source>
</evidence>
<dbReference type="SUPFAM" id="SSF53098">
    <property type="entry name" value="Ribonuclease H-like"/>
    <property type="match status" value="1"/>
</dbReference>
<dbReference type="PANTHER" id="PTHR33258:SF1">
    <property type="entry name" value="TRANSPOSASE INSL FOR INSERTION SEQUENCE ELEMENT IS186A-RELATED"/>
    <property type="match status" value="1"/>
</dbReference>
<comment type="caution">
    <text evidence="11">The sequence shown here is derived from an EMBL/GenBank/DDBJ whole genome shotgun (WGS) entry which is preliminary data.</text>
</comment>
<dbReference type="GO" id="GO:0004803">
    <property type="term" value="F:transposase activity"/>
    <property type="evidence" value="ECO:0007669"/>
    <property type="project" value="InterPro"/>
</dbReference>
<dbReference type="InterPro" id="IPR012337">
    <property type="entry name" value="RNaseH-like_sf"/>
</dbReference>
<evidence type="ECO:0000256" key="4">
    <source>
        <dbReference type="ARBA" id="ARBA00023172"/>
    </source>
</evidence>
<dbReference type="InterPro" id="IPR002559">
    <property type="entry name" value="Transposase_11"/>
</dbReference>
<feature type="transmembrane region" description="Helical" evidence="5">
    <location>
        <begin position="316"/>
        <end position="334"/>
    </location>
</feature>
<evidence type="ECO:0000313" key="13">
    <source>
        <dbReference type="EMBL" id="GIM48069.1"/>
    </source>
</evidence>
<dbReference type="EMBL" id="BOQE01000001">
    <property type="protein sequence ID" value="GIM46505.1"/>
    <property type="molecule type" value="Genomic_DNA"/>
</dbReference>
<dbReference type="EMBL" id="BOQE01000001">
    <property type="protein sequence ID" value="GIM48069.1"/>
    <property type="molecule type" value="Genomic_DNA"/>
</dbReference>
<feature type="domain" description="Transposase IS4-like" evidence="6">
    <location>
        <begin position="124"/>
        <end position="330"/>
    </location>
</feature>
<dbReference type="GO" id="GO:0006313">
    <property type="term" value="P:DNA transposition"/>
    <property type="evidence" value="ECO:0007669"/>
    <property type="project" value="InterPro"/>
</dbReference>
<accession>A0AAV4LF67</accession>
<evidence type="ECO:0000313" key="12">
    <source>
        <dbReference type="EMBL" id="GIM47306.1"/>
    </source>
</evidence>
<dbReference type="Proteomes" id="UP001057291">
    <property type="component" value="Unassembled WGS sequence"/>
</dbReference>
<keyword evidence="3" id="KW-0238">DNA-binding</keyword>
<dbReference type="EMBL" id="BOQE01000001">
    <property type="protein sequence ID" value="GIM45835.1"/>
    <property type="molecule type" value="Genomic_DNA"/>
</dbReference>
<name>A0AAV4LF67_9BACL</name>
<keyword evidence="14" id="KW-1185">Reference proteome</keyword>
<keyword evidence="4" id="KW-0233">DNA recombination</keyword>
<sequence length="374" mass="43857">MDKDKDTLLSAFGKWVEPLFQCNFQEKVDQNQQDKYAKKLTTKSYVLLFLHAILQKRESLRAVAADILNPHMQEFLQLDSISYSQLSRKHRQVDTDLLAHLFFSLVGKIQCMAANPAGRKPYKIIDSTTISLCLSKYRWASFRKTKAGIKIHVSLAFVDHDEVYPEQIRLTTAKPNDITQMDSLIDDSEAIYVFDRGYVDYKKFDDYCRRGIGFVTRLKDNATFYLLESQVLHESPVLADTKVLLGSPQKPMDHVLRLVEAKDSQGNDIRIITNCFDLSAEEISDIYRTRWAIELFFKWMKQHLRIKTFYGLSETAVWNQVYLALITYCLMILMKMQIQTTKSLLELLRSLKAFLWCDYIEWFKYNRSSKKRRR</sequence>
<reference evidence="11" key="1">
    <citation type="journal article" date="2023" name="Int. J. Syst. Evol. Microbiol.">
        <title>Collibacillus ludicampi gen. nov., sp. nov., a new soil bacterium of the family Alicyclobacillaceae.</title>
        <authorList>
            <person name="Jojima T."/>
            <person name="Ioku Y."/>
            <person name="Fukuta Y."/>
            <person name="Shirasaka N."/>
            <person name="Matsumura Y."/>
            <person name="Mori M."/>
        </authorList>
    </citation>
    <scope>NUCLEOTIDE SEQUENCE</scope>
    <source>
        <strain evidence="11">TP075</strain>
    </source>
</reference>
<dbReference type="Pfam" id="PF14294">
    <property type="entry name" value="DUF4372"/>
    <property type="match status" value="1"/>
</dbReference>